<dbReference type="EMBL" id="AP023418">
    <property type="protein sequence ID" value="BCK81124.1"/>
    <property type="molecule type" value="Genomic_DNA"/>
</dbReference>
<evidence type="ECO:0000259" key="4">
    <source>
        <dbReference type="PROSITE" id="PS50126"/>
    </source>
</evidence>
<evidence type="ECO:0000256" key="2">
    <source>
        <dbReference type="ARBA" id="ARBA00022980"/>
    </source>
</evidence>
<dbReference type="PANTHER" id="PTHR10724:SF7">
    <property type="entry name" value="SMALL RIBOSOMAL SUBUNIT PROTEIN BS1C"/>
    <property type="match status" value="1"/>
</dbReference>
<evidence type="ECO:0000313" key="5">
    <source>
        <dbReference type="EMBL" id="BCK81124.1"/>
    </source>
</evidence>
<gene>
    <name evidence="5" type="ORF">MM50RIKEN_08870</name>
</gene>
<keyword evidence="6" id="KW-1185">Reference proteome</keyword>
<proteinExistence type="inferred from homology"/>
<protein>
    <recommendedName>
        <fullName evidence="4">S1 motif domain-containing protein</fullName>
    </recommendedName>
</protein>
<dbReference type="GO" id="GO:0006412">
    <property type="term" value="P:translation"/>
    <property type="evidence" value="ECO:0007669"/>
    <property type="project" value="TreeGrafter"/>
</dbReference>
<dbReference type="KEGG" id="vcop:MM50RIKEN_08870"/>
<comment type="similarity">
    <text evidence="1">Belongs to the bacterial ribosomal protein bS1 family.</text>
</comment>
<feature type="domain" description="S1 motif" evidence="4">
    <location>
        <begin position="121"/>
        <end position="190"/>
    </location>
</feature>
<dbReference type="PANTHER" id="PTHR10724">
    <property type="entry name" value="30S RIBOSOMAL PROTEIN S1"/>
    <property type="match status" value="1"/>
</dbReference>
<dbReference type="InterPro" id="IPR003029">
    <property type="entry name" value="S1_domain"/>
</dbReference>
<dbReference type="GO" id="GO:0005840">
    <property type="term" value="C:ribosome"/>
    <property type="evidence" value="ECO:0007669"/>
    <property type="project" value="UniProtKB-KW"/>
</dbReference>
<dbReference type="SMART" id="SM00316">
    <property type="entry name" value="S1"/>
    <property type="match status" value="2"/>
</dbReference>
<evidence type="ECO:0000256" key="1">
    <source>
        <dbReference type="ARBA" id="ARBA00006767"/>
    </source>
</evidence>
<dbReference type="GO" id="GO:0003735">
    <property type="term" value="F:structural constituent of ribosome"/>
    <property type="evidence" value="ECO:0007669"/>
    <property type="project" value="TreeGrafter"/>
</dbReference>
<dbReference type="GO" id="GO:0003729">
    <property type="term" value="F:mRNA binding"/>
    <property type="evidence" value="ECO:0007669"/>
    <property type="project" value="TreeGrafter"/>
</dbReference>
<keyword evidence="3" id="KW-0687">Ribonucleoprotein</keyword>
<dbReference type="InterPro" id="IPR050437">
    <property type="entry name" value="Ribos_protein_bS1-like"/>
</dbReference>
<reference evidence="5" key="1">
    <citation type="submission" date="2020-09" db="EMBL/GenBank/DDBJ databases">
        <title>New species isolated from human feces.</title>
        <authorList>
            <person name="Kitahara M."/>
            <person name="Shigeno Y."/>
            <person name="Shime M."/>
            <person name="Matsumoto Y."/>
            <person name="Nakamura S."/>
            <person name="Motooka D."/>
            <person name="Fukuoka S."/>
            <person name="Nishikawa H."/>
            <person name="Benno Y."/>
        </authorList>
    </citation>
    <scope>NUCLEOTIDE SEQUENCE</scope>
    <source>
        <strain evidence="5">MM50</strain>
    </source>
</reference>
<sequence length="292" mass="32206">MEEYKWPLPEGFREPCTLRQLQDALASHETLASPVLRCDAQRNLHLRPGGCGGIIPQDQVAAPFLSGAQRDIAALSCVGRSVCFQVTGQRIAADGSTEFLLSRRLAQEEAMEHILRHGTPGMVIRGQVTHLAPFGAFVDVGCGLVALLPLANISVARIRHPAERFALHQRIRAVVQSIDPQQKRIVLSHRELLGTWLENAARFRVGETVPGIVRSCKPYGCFVELTPNLSGLADSREDIPEGRLVSVYIRSIQPQTGKIKLQMVQELGQPDFPTPLHYQITGGSVSGWRYRP</sequence>
<keyword evidence="2" id="KW-0689">Ribosomal protein</keyword>
<dbReference type="GO" id="GO:1990904">
    <property type="term" value="C:ribonucleoprotein complex"/>
    <property type="evidence" value="ECO:0007669"/>
    <property type="project" value="UniProtKB-KW"/>
</dbReference>
<accession>A0A810PZR9</accession>
<dbReference type="Gene3D" id="2.40.50.140">
    <property type="entry name" value="Nucleic acid-binding proteins"/>
    <property type="match status" value="2"/>
</dbReference>
<name>A0A810PZR9_9FIRM</name>
<evidence type="ECO:0000313" key="6">
    <source>
        <dbReference type="Proteomes" id="UP000681035"/>
    </source>
</evidence>
<dbReference type="Proteomes" id="UP000681035">
    <property type="component" value="Chromosome"/>
</dbReference>
<dbReference type="PROSITE" id="PS50126">
    <property type="entry name" value="S1"/>
    <property type="match status" value="1"/>
</dbReference>
<dbReference type="AlphaFoldDB" id="A0A810PZR9"/>
<evidence type="ECO:0000256" key="3">
    <source>
        <dbReference type="ARBA" id="ARBA00023274"/>
    </source>
</evidence>
<dbReference type="Pfam" id="PF00575">
    <property type="entry name" value="S1"/>
    <property type="match status" value="1"/>
</dbReference>
<organism evidence="5 6">
    <name type="scientific">Vescimonas coprocola</name>
    <dbReference type="NCBI Taxonomy" id="2714355"/>
    <lineage>
        <taxon>Bacteria</taxon>
        <taxon>Bacillati</taxon>
        <taxon>Bacillota</taxon>
        <taxon>Clostridia</taxon>
        <taxon>Eubacteriales</taxon>
        <taxon>Oscillospiraceae</taxon>
        <taxon>Vescimonas</taxon>
    </lineage>
</organism>
<dbReference type="SUPFAM" id="SSF50249">
    <property type="entry name" value="Nucleic acid-binding proteins"/>
    <property type="match status" value="2"/>
</dbReference>
<dbReference type="InterPro" id="IPR012340">
    <property type="entry name" value="NA-bd_OB-fold"/>
</dbReference>